<reference evidence="1" key="1">
    <citation type="submission" date="2021-06" db="EMBL/GenBank/DDBJ databases">
        <authorList>
            <person name="Hodson N. C."/>
            <person name="Mongue J. A."/>
            <person name="Jaron S. K."/>
        </authorList>
    </citation>
    <scope>NUCLEOTIDE SEQUENCE</scope>
</reference>
<proteinExistence type="predicted"/>
<protein>
    <submittedName>
        <fullName evidence="1">Uncharacterized protein</fullName>
    </submittedName>
</protein>
<dbReference type="Proteomes" id="UP000708208">
    <property type="component" value="Unassembled WGS sequence"/>
</dbReference>
<name>A0A8J2JZU0_9HEXA</name>
<evidence type="ECO:0000313" key="1">
    <source>
        <dbReference type="EMBL" id="CAG7730523.1"/>
    </source>
</evidence>
<evidence type="ECO:0000313" key="2">
    <source>
        <dbReference type="Proteomes" id="UP000708208"/>
    </source>
</evidence>
<dbReference type="EMBL" id="CAJVCH010195924">
    <property type="protein sequence ID" value="CAG7730523.1"/>
    <property type="molecule type" value="Genomic_DNA"/>
</dbReference>
<feature type="non-terminal residue" evidence="1">
    <location>
        <position position="43"/>
    </location>
</feature>
<accession>A0A8J2JZU0</accession>
<dbReference type="AlphaFoldDB" id="A0A8J2JZU0"/>
<organism evidence="1 2">
    <name type="scientific">Allacma fusca</name>
    <dbReference type="NCBI Taxonomy" id="39272"/>
    <lineage>
        <taxon>Eukaryota</taxon>
        <taxon>Metazoa</taxon>
        <taxon>Ecdysozoa</taxon>
        <taxon>Arthropoda</taxon>
        <taxon>Hexapoda</taxon>
        <taxon>Collembola</taxon>
        <taxon>Symphypleona</taxon>
        <taxon>Sminthuridae</taxon>
        <taxon>Allacma</taxon>
    </lineage>
</organism>
<sequence length="43" mass="4508">MDEDVQLIGVSSVNALRGVLLMDGERKSGADGSDPMSHSCCRA</sequence>
<keyword evidence="2" id="KW-1185">Reference proteome</keyword>
<comment type="caution">
    <text evidence="1">The sequence shown here is derived from an EMBL/GenBank/DDBJ whole genome shotgun (WGS) entry which is preliminary data.</text>
</comment>
<gene>
    <name evidence="1" type="ORF">AFUS01_LOCUS19161</name>
</gene>